<gene>
    <name evidence="3" type="ORF">CLV33_11223</name>
</gene>
<dbReference type="InterPro" id="IPR041489">
    <property type="entry name" value="PDZ_6"/>
</dbReference>
<dbReference type="InterPro" id="IPR001478">
    <property type="entry name" value="PDZ"/>
</dbReference>
<dbReference type="Proteomes" id="UP000251545">
    <property type="component" value="Unassembled WGS sequence"/>
</dbReference>
<dbReference type="EMBL" id="PVEO01000012">
    <property type="protein sequence ID" value="PQV45679.1"/>
    <property type="molecule type" value="Genomic_DNA"/>
</dbReference>
<dbReference type="GO" id="GO:0008233">
    <property type="term" value="F:peptidase activity"/>
    <property type="evidence" value="ECO:0007669"/>
    <property type="project" value="UniProtKB-KW"/>
</dbReference>
<name>A0A362X093_9FLAO</name>
<dbReference type="AlphaFoldDB" id="A0A362X093"/>
<proteinExistence type="predicted"/>
<evidence type="ECO:0000256" key="1">
    <source>
        <dbReference type="SAM" id="SignalP"/>
    </source>
</evidence>
<dbReference type="PROSITE" id="PS50106">
    <property type="entry name" value="PDZ"/>
    <property type="match status" value="1"/>
</dbReference>
<dbReference type="RefSeq" id="WP_105474660.1">
    <property type="nucleotide sequence ID" value="NZ_PVEO01000012.1"/>
</dbReference>
<evidence type="ECO:0000259" key="2">
    <source>
        <dbReference type="PROSITE" id="PS50106"/>
    </source>
</evidence>
<dbReference type="InterPro" id="IPR021109">
    <property type="entry name" value="Peptidase_aspartic_dom_sf"/>
</dbReference>
<sequence>MKRFLCIVCLCFSCCSIVLAQDQFVLHNKSGKDKIRFKLINNLIVFPVEVNGVKLSFLFDTGVSKPIIFNILNVSDSLSVKPTETIFLRGLGAGASIAALKFKNNVLKIGDAIKINQDLYAIYNTMLDFTPKLGVPIHGIIGFDILKDFIVEINYSKQFLKLHHPDSFSYKDCRTCEVFNLEFHNNKPYMYAMVHNENKNLPVKLLIDTGGSDALWLFEDKEKGITSGDYYFNDFLGHGLNGSVFGKRSKVDAFSLKHFRLKNVNVAYPDQASIKFNNMMEDRNGSVSGNILKRFNIIMDYGKAKITLKRNGNFNKRFGYNKSGIILEYRGYRFVKTKNKDFEIKNRGYNASVSPNYVALNNNFEISLKPAFAVVELREGSPAETAGVQKGDVILNINGKDTHNYSLQQITKFFHAEEGKTIKLVVDRNGNKRTFSFKLSNPLNKKT</sequence>
<dbReference type="Pfam" id="PF13650">
    <property type="entry name" value="Asp_protease_2"/>
    <property type="match status" value="1"/>
</dbReference>
<feature type="chain" id="PRO_5016594866" evidence="1">
    <location>
        <begin position="21"/>
        <end position="447"/>
    </location>
</feature>
<keyword evidence="3" id="KW-0378">Hydrolase</keyword>
<keyword evidence="3" id="KW-0645">Protease</keyword>
<feature type="signal peptide" evidence="1">
    <location>
        <begin position="1"/>
        <end position="20"/>
    </location>
</feature>
<accession>A0A362X093</accession>
<organism evidence="3 4">
    <name type="scientific">Jejuia pallidilutea</name>
    <dbReference type="NCBI Taxonomy" id="504487"/>
    <lineage>
        <taxon>Bacteria</taxon>
        <taxon>Pseudomonadati</taxon>
        <taxon>Bacteroidota</taxon>
        <taxon>Flavobacteriia</taxon>
        <taxon>Flavobacteriales</taxon>
        <taxon>Flavobacteriaceae</taxon>
        <taxon>Jejuia</taxon>
    </lineage>
</organism>
<reference evidence="3 4" key="1">
    <citation type="submission" date="2018-02" db="EMBL/GenBank/DDBJ databases">
        <title>Genomic Encyclopedia of Archaeal and Bacterial Type Strains, Phase II (KMG-II): from individual species to whole genera.</title>
        <authorList>
            <person name="Goeker M."/>
        </authorList>
    </citation>
    <scope>NUCLEOTIDE SEQUENCE [LARGE SCALE GENOMIC DNA]</scope>
    <source>
        <strain evidence="3 4">DSM 21165</strain>
    </source>
</reference>
<protein>
    <submittedName>
        <fullName evidence="3">Aspartyl protease</fullName>
    </submittedName>
</protein>
<dbReference type="Gene3D" id="2.40.70.10">
    <property type="entry name" value="Acid Proteases"/>
    <property type="match status" value="1"/>
</dbReference>
<keyword evidence="1" id="KW-0732">Signal</keyword>
<dbReference type="InterPro" id="IPR036034">
    <property type="entry name" value="PDZ_sf"/>
</dbReference>
<dbReference type="Gene3D" id="2.30.42.10">
    <property type="match status" value="1"/>
</dbReference>
<evidence type="ECO:0000313" key="3">
    <source>
        <dbReference type="EMBL" id="PQV45679.1"/>
    </source>
</evidence>
<evidence type="ECO:0000313" key="4">
    <source>
        <dbReference type="Proteomes" id="UP000251545"/>
    </source>
</evidence>
<dbReference type="SUPFAM" id="SSF50630">
    <property type="entry name" value="Acid proteases"/>
    <property type="match status" value="1"/>
</dbReference>
<feature type="domain" description="PDZ" evidence="2">
    <location>
        <begin position="374"/>
        <end position="414"/>
    </location>
</feature>
<dbReference type="Pfam" id="PF17820">
    <property type="entry name" value="PDZ_6"/>
    <property type="match status" value="1"/>
</dbReference>
<dbReference type="GO" id="GO:0006508">
    <property type="term" value="P:proteolysis"/>
    <property type="evidence" value="ECO:0007669"/>
    <property type="project" value="UniProtKB-KW"/>
</dbReference>
<dbReference type="SUPFAM" id="SSF50156">
    <property type="entry name" value="PDZ domain-like"/>
    <property type="match status" value="1"/>
</dbReference>
<dbReference type="SMART" id="SM00228">
    <property type="entry name" value="PDZ"/>
    <property type="match status" value="1"/>
</dbReference>
<comment type="caution">
    <text evidence="3">The sequence shown here is derived from an EMBL/GenBank/DDBJ whole genome shotgun (WGS) entry which is preliminary data.</text>
</comment>